<feature type="domain" description="Carboxylesterase type B" evidence="1">
    <location>
        <begin position="96"/>
        <end position="171"/>
    </location>
</feature>
<organism evidence="2 3">
    <name type="scientific">Bugula neritina</name>
    <name type="common">Brown bryozoan</name>
    <name type="synonym">Sertularia neritina</name>
    <dbReference type="NCBI Taxonomy" id="10212"/>
    <lineage>
        <taxon>Eukaryota</taxon>
        <taxon>Metazoa</taxon>
        <taxon>Spiralia</taxon>
        <taxon>Lophotrochozoa</taxon>
        <taxon>Bryozoa</taxon>
        <taxon>Gymnolaemata</taxon>
        <taxon>Cheilostomatida</taxon>
        <taxon>Flustrina</taxon>
        <taxon>Buguloidea</taxon>
        <taxon>Bugulidae</taxon>
        <taxon>Bugula</taxon>
    </lineage>
</organism>
<dbReference type="SUPFAM" id="SSF53474">
    <property type="entry name" value="alpha/beta-Hydrolases"/>
    <property type="match status" value="1"/>
</dbReference>
<dbReference type="InterPro" id="IPR002018">
    <property type="entry name" value="CarbesteraseB"/>
</dbReference>
<dbReference type="Proteomes" id="UP000593567">
    <property type="component" value="Unassembled WGS sequence"/>
</dbReference>
<reference evidence="2" key="1">
    <citation type="submission" date="2020-06" db="EMBL/GenBank/DDBJ databases">
        <title>Draft genome of Bugula neritina, a colonial animal packing powerful symbionts and potential medicines.</title>
        <authorList>
            <person name="Rayko M."/>
        </authorList>
    </citation>
    <scope>NUCLEOTIDE SEQUENCE [LARGE SCALE GENOMIC DNA]</scope>
    <source>
        <strain evidence="2">Kwan_BN1</strain>
    </source>
</reference>
<comment type="caution">
    <text evidence="2">The sequence shown here is derived from an EMBL/GenBank/DDBJ whole genome shotgun (WGS) entry which is preliminary data.</text>
</comment>
<keyword evidence="3" id="KW-1185">Reference proteome</keyword>
<dbReference type="InterPro" id="IPR029058">
    <property type="entry name" value="AB_hydrolase_fold"/>
</dbReference>
<dbReference type="EMBL" id="VXIV02000497">
    <property type="protein sequence ID" value="KAF6037894.1"/>
    <property type="molecule type" value="Genomic_DNA"/>
</dbReference>
<proteinExistence type="predicted"/>
<evidence type="ECO:0000313" key="3">
    <source>
        <dbReference type="Proteomes" id="UP000593567"/>
    </source>
</evidence>
<dbReference type="Pfam" id="PF00135">
    <property type="entry name" value="COesterase"/>
    <property type="match status" value="1"/>
</dbReference>
<dbReference type="AlphaFoldDB" id="A0A7J7KJ25"/>
<name>A0A7J7KJ25_BUGNE</name>
<gene>
    <name evidence="2" type="ORF">EB796_003805</name>
</gene>
<dbReference type="Gene3D" id="3.40.50.1820">
    <property type="entry name" value="alpha/beta hydrolase"/>
    <property type="match status" value="1"/>
</dbReference>
<evidence type="ECO:0000259" key="1">
    <source>
        <dbReference type="Pfam" id="PF00135"/>
    </source>
</evidence>
<sequence>MQGFEQGLADMIRSVKFRHVYNTFQDKLSSDIKHKITNSDSIIVPADKSNNFYKMDKESYDRLLTNNITKTYKKISNDKVSNITKYMEEPISLEDSLILDFWKLASESDVNLSNIMMTMWSNFAKSGNPNQPVALPADVPEWPQFNAETNKFLDLNKDNVNVITTPHKERLEKIQSVLFEARRLQVLADKAPVS</sequence>
<accession>A0A7J7KJ25</accession>
<evidence type="ECO:0000313" key="2">
    <source>
        <dbReference type="EMBL" id="KAF6037894.1"/>
    </source>
</evidence>
<dbReference type="OrthoDB" id="6063370at2759"/>
<protein>
    <recommendedName>
        <fullName evidence="1">Carboxylesterase type B domain-containing protein</fullName>
    </recommendedName>
</protein>